<organism evidence="1 2">
    <name type="scientific">Microbotryum intermedium</name>
    <dbReference type="NCBI Taxonomy" id="269621"/>
    <lineage>
        <taxon>Eukaryota</taxon>
        <taxon>Fungi</taxon>
        <taxon>Dikarya</taxon>
        <taxon>Basidiomycota</taxon>
        <taxon>Pucciniomycotina</taxon>
        <taxon>Microbotryomycetes</taxon>
        <taxon>Microbotryales</taxon>
        <taxon>Microbotryaceae</taxon>
        <taxon>Microbotryum</taxon>
    </lineage>
</organism>
<dbReference type="EMBL" id="FMSP01000002">
    <property type="protein sequence ID" value="SCV67773.1"/>
    <property type="molecule type" value="Genomic_DNA"/>
</dbReference>
<accession>A0A238F6Y5</accession>
<protein>
    <submittedName>
        <fullName evidence="1">BQ2448_5384 protein</fullName>
    </submittedName>
</protein>
<gene>
    <name evidence="1" type="ORF">BQ2448_5384</name>
</gene>
<evidence type="ECO:0000313" key="2">
    <source>
        <dbReference type="Proteomes" id="UP000198372"/>
    </source>
</evidence>
<dbReference type="InterPro" id="IPR037473">
    <property type="entry name" value="Lcp-like"/>
</dbReference>
<proteinExistence type="predicted"/>
<dbReference type="Proteomes" id="UP000198372">
    <property type="component" value="Unassembled WGS sequence"/>
</dbReference>
<sequence length="232" mass="26505">MKETNYLTSKSRDASYRRLLETSLIFLDCMSDMTIGHGVGWKSAIRVRLLHALVRRRIRTGKVGRLNTYSVQEHGITINQYDLAIILGGFTIAPLWSLRRMGLYLTPFESSTSGSSLPERINGRSFVTAETSFAWIAFPAFPSEVQAEDGYQTPAHRILSAVSGLPPTGRSVRRHRELSRMLLRTRLADQLALPRGPRRDWLTRRYESSLSAAFILFGRHWPRKGWEEERQA</sequence>
<dbReference type="PANTHER" id="PTHR37539">
    <property type="entry name" value="SECRETED PROTEIN-RELATED"/>
    <property type="match status" value="1"/>
</dbReference>
<dbReference type="OrthoDB" id="6361347at2759"/>
<evidence type="ECO:0000313" key="1">
    <source>
        <dbReference type="EMBL" id="SCV67773.1"/>
    </source>
</evidence>
<dbReference type="PANTHER" id="PTHR37539:SF1">
    <property type="entry name" value="ER-BOUND OXYGENASE MPAB_MPAB'_RUBBER OXYGENASE CATALYTIC DOMAIN-CONTAINING PROTEIN"/>
    <property type="match status" value="1"/>
</dbReference>
<keyword evidence="2" id="KW-1185">Reference proteome</keyword>
<dbReference type="STRING" id="269621.A0A238F6Y5"/>
<reference evidence="2" key="1">
    <citation type="submission" date="2016-09" db="EMBL/GenBank/DDBJ databases">
        <authorList>
            <person name="Jeantristanb JTB J.-T."/>
            <person name="Ricardo R."/>
        </authorList>
    </citation>
    <scope>NUCLEOTIDE SEQUENCE [LARGE SCALE GENOMIC DNA]</scope>
</reference>
<name>A0A238F6Y5_9BASI</name>
<dbReference type="AlphaFoldDB" id="A0A238F6Y5"/>